<protein>
    <submittedName>
        <fullName evidence="1">Uncharacterized protein</fullName>
    </submittedName>
</protein>
<proteinExistence type="predicted"/>
<name>A0ACB0EDA1_RANTA</name>
<sequence>MLRSNEAYGPELLKKQLNNERGAHDVAGAVPEPEVEAWAPVPQGRGYEGKEAGSLLRGTRPRKCGNSGMLAAPEAEGAAEHTTEWREAFCSRCQSHSFPKRQPGAAGSGERPPRPELGRLAGPGGTGRTSKVKAEGRVLRRPAPRCLHPAALAVLLPTVPVNDSGPRGPHTSLEGRTLWRAPWTGC</sequence>
<gene>
    <name evidence="1" type="ORF">MRATA1EN3_LOCUS9656</name>
</gene>
<evidence type="ECO:0000313" key="2">
    <source>
        <dbReference type="Proteomes" id="UP001162501"/>
    </source>
</evidence>
<reference evidence="1" key="1">
    <citation type="submission" date="2023-05" db="EMBL/GenBank/DDBJ databases">
        <authorList>
            <consortium name="ELIXIR-Norway"/>
        </authorList>
    </citation>
    <scope>NUCLEOTIDE SEQUENCE</scope>
</reference>
<evidence type="ECO:0000313" key="1">
    <source>
        <dbReference type="EMBL" id="CAI9698443.1"/>
    </source>
</evidence>
<accession>A0ACB0EDA1</accession>
<dbReference type="EMBL" id="OX596103">
    <property type="protein sequence ID" value="CAI9698443.1"/>
    <property type="molecule type" value="Genomic_DNA"/>
</dbReference>
<dbReference type="Proteomes" id="UP001162501">
    <property type="component" value="Chromosome 19"/>
</dbReference>
<organism evidence="1 2">
    <name type="scientific">Rangifer tarandus platyrhynchus</name>
    <name type="common">Svalbard reindeer</name>
    <dbReference type="NCBI Taxonomy" id="3082113"/>
    <lineage>
        <taxon>Eukaryota</taxon>
        <taxon>Metazoa</taxon>
        <taxon>Chordata</taxon>
        <taxon>Craniata</taxon>
        <taxon>Vertebrata</taxon>
        <taxon>Euteleostomi</taxon>
        <taxon>Mammalia</taxon>
        <taxon>Eutheria</taxon>
        <taxon>Laurasiatheria</taxon>
        <taxon>Artiodactyla</taxon>
        <taxon>Ruminantia</taxon>
        <taxon>Pecora</taxon>
        <taxon>Cervidae</taxon>
        <taxon>Odocoileinae</taxon>
        <taxon>Rangifer</taxon>
    </lineage>
</organism>